<evidence type="ECO:0000256" key="12">
    <source>
        <dbReference type="ARBA" id="ARBA00033413"/>
    </source>
</evidence>
<evidence type="ECO:0000256" key="11">
    <source>
        <dbReference type="ARBA" id="ARBA00029766"/>
    </source>
</evidence>
<reference evidence="15" key="1">
    <citation type="journal article" date="2013" name="Stand. Genomic Sci.">
        <title>Complete genome sequence of Desulfocapsa sulfexigens, a marine deltaproteobacterium specialized in disproportionating inorganic sulfur compounds.</title>
        <authorList>
            <person name="Finster K.W."/>
            <person name="Kjeldsen K.U."/>
            <person name="Kube M."/>
            <person name="Reinhardt R."/>
            <person name="Mussmann M."/>
            <person name="Amann R."/>
            <person name="Schreiber L."/>
        </authorList>
    </citation>
    <scope>NUCLEOTIDE SEQUENCE [LARGE SCALE GENOMIC DNA]</scope>
    <source>
        <strain evidence="15">DSM 10523 / SB164P1</strain>
    </source>
</reference>
<evidence type="ECO:0000256" key="5">
    <source>
        <dbReference type="ARBA" id="ARBA00022679"/>
    </source>
</evidence>
<name>M1PBW3_DESSD</name>
<dbReference type="STRING" id="1167006.UWK_00675"/>
<dbReference type="Pfam" id="PF01288">
    <property type="entry name" value="HPPK"/>
    <property type="match status" value="1"/>
</dbReference>
<dbReference type="GO" id="GO:0016301">
    <property type="term" value="F:kinase activity"/>
    <property type="evidence" value="ECO:0007669"/>
    <property type="project" value="UniProtKB-KW"/>
</dbReference>
<comment type="pathway">
    <text evidence="1">Cofactor biosynthesis; tetrahydrofolate biosynthesis; 2-amino-4-hydroxy-6-hydroxymethyl-7,8-dihydropteridine diphosphate from 7,8-dihydroneopterin triphosphate: step 4/4.</text>
</comment>
<evidence type="ECO:0000256" key="10">
    <source>
        <dbReference type="ARBA" id="ARBA00029409"/>
    </source>
</evidence>
<evidence type="ECO:0000256" key="8">
    <source>
        <dbReference type="ARBA" id="ARBA00022840"/>
    </source>
</evidence>
<dbReference type="HOGENOM" id="CLU_097916_1_2_7"/>
<feature type="domain" description="7,8-dihydro-6-hydroxymethylpterin-pyrophosphokinase" evidence="13">
    <location>
        <begin position="9"/>
        <end position="139"/>
    </location>
</feature>
<evidence type="ECO:0000256" key="4">
    <source>
        <dbReference type="ARBA" id="ARBA00016218"/>
    </source>
</evidence>
<dbReference type="PANTHER" id="PTHR43071">
    <property type="entry name" value="2-AMINO-4-HYDROXY-6-HYDROXYMETHYLDIHYDROPTERIDINE PYROPHOSPHOKINASE"/>
    <property type="match status" value="1"/>
</dbReference>
<dbReference type="UniPathway" id="UPA00077">
    <property type="reaction ID" value="UER00155"/>
</dbReference>
<proteinExistence type="inferred from homology"/>
<dbReference type="GO" id="GO:0046656">
    <property type="term" value="P:folic acid biosynthetic process"/>
    <property type="evidence" value="ECO:0007669"/>
    <property type="project" value="UniProtKB-KW"/>
</dbReference>
<dbReference type="AlphaFoldDB" id="M1PBW3"/>
<dbReference type="RefSeq" id="WP_015402951.1">
    <property type="nucleotide sequence ID" value="NC_020304.1"/>
</dbReference>
<keyword evidence="8" id="KW-0067">ATP-binding</keyword>
<keyword evidence="5" id="KW-0808">Transferase</keyword>
<evidence type="ECO:0000256" key="1">
    <source>
        <dbReference type="ARBA" id="ARBA00005051"/>
    </source>
</evidence>
<protein>
    <recommendedName>
        <fullName evidence="4">2-amino-4-hydroxy-6-hydroxymethyldihydropteridine pyrophosphokinase</fullName>
        <ecNumber evidence="3">2.7.6.3</ecNumber>
    </recommendedName>
    <alternativeName>
        <fullName evidence="11">6-hydroxymethyl-7,8-dihydropterin pyrophosphokinase</fullName>
    </alternativeName>
    <alternativeName>
        <fullName evidence="12">7,8-dihydro-6-hydroxymethylpterin-pyrophosphokinase</fullName>
    </alternativeName>
</protein>
<organism evidence="14 15">
    <name type="scientific">Desulfocapsa sulfexigens (strain DSM 10523 / SB164P1)</name>
    <dbReference type="NCBI Taxonomy" id="1167006"/>
    <lineage>
        <taxon>Bacteria</taxon>
        <taxon>Pseudomonadati</taxon>
        <taxon>Thermodesulfobacteriota</taxon>
        <taxon>Desulfobulbia</taxon>
        <taxon>Desulfobulbales</taxon>
        <taxon>Desulfocapsaceae</taxon>
        <taxon>Desulfocapsa</taxon>
    </lineage>
</organism>
<evidence type="ECO:0000256" key="7">
    <source>
        <dbReference type="ARBA" id="ARBA00022777"/>
    </source>
</evidence>
<dbReference type="InterPro" id="IPR035907">
    <property type="entry name" value="Hppk_sf"/>
</dbReference>
<dbReference type="EMBL" id="CP003985">
    <property type="protein sequence ID" value="AGF77255.1"/>
    <property type="molecule type" value="Genomic_DNA"/>
</dbReference>
<dbReference type="SUPFAM" id="SSF55083">
    <property type="entry name" value="6-hydroxymethyl-7,8-dihydropterin pyrophosphokinase, HPPK"/>
    <property type="match status" value="1"/>
</dbReference>
<dbReference type="InterPro" id="IPR000550">
    <property type="entry name" value="Hppk"/>
</dbReference>
<comment type="similarity">
    <text evidence="2">Belongs to the HPPK family.</text>
</comment>
<comment type="function">
    <text evidence="10">Catalyzes the transfer of pyrophosphate from adenosine triphosphate (ATP) to 6-hydroxymethyl-7,8-dihydropterin, an enzymatic step in folate biosynthesis pathway.</text>
</comment>
<dbReference type="eggNOG" id="COG0801">
    <property type="taxonomic scope" value="Bacteria"/>
</dbReference>
<dbReference type="CDD" id="cd00483">
    <property type="entry name" value="HPPK"/>
    <property type="match status" value="1"/>
</dbReference>
<evidence type="ECO:0000256" key="9">
    <source>
        <dbReference type="ARBA" id="ARBA00022909"/>
    </source>
</evidence>
<accession>M1PBW3</accession>
<dbReference type="EC" id="2.7.6.3" evidence="3"/>
<dbReference type="GO" id="GO:0005524">
    <property type="term" value="F:ATP binding"/>
    <property type="evidence" value="ECO:0007669"/>
    <property type="project" value="UniProtKB-KW"/>
</dbReference>
<dbReference type="GO" id="GO:0046654">
    <property type="term" value="P:tetrahydrofolate biosynthetic process"/>
    <property type="evidence" value="ECO:0007669"/>
    <property type="project" value="UniProtKB-UniPathway"/>
</dbReference>
<keyword evidence="15" id="KW-1185">Reference proteome</keyword>
<keyword evidence="6" id="KW-0547">Nucleotide-binding</keyword>
<sequence>MSGRSRVWVALGSNLGESKQILQKAWRRLGNEEALDSICLSSPYITEPVGMDSSNLFLNAVGILETTLPPESLLVVLQQVEKEFGRSRKMVGKGYEDRLLDLDILYFDGCVLTSSKLVLPHPHIGERLFVLEPLVEIDPEHIDPANGLTAVAMHQKLLQQMDAGIVAVQDIKRDTWA</sequence>
<evidence type="ECO:0000256" key="2">
    <source>
        <dbReference type="ARBA" id="ARBA00005810"/>
    </source>
</evidence>
<dbReference type="GO" id="GO:0003848">
    <property type="term" value="F:2-amino-4-hydroxy-6-hydroxymethyldihydropteridine diphosphokinase activity"/>
    <property type="evidence" value="ECO:0007669"/>
    <property type="project" value="UniProtKB-EC"/>
</dbReference>
<keyword evidence="9" id="KW-0289">Folate biosynthesis</keyword>
<gene>
    <name evidence="14" type="ordered locus">UWK_00675</name>
</gene>
<evidence type="ECO:0000259" key="13">
    <source>
        <dbReference type="Pfam" id="PF01288"/>
    </source>
</evidence>
<evidence type="ECO:0000256" key="6">
    <source>
        <dbReference type="ARBA" id="ARBA00022741"/>
    </source>
</evidence>
<evidence type="ECO:0000313" key="15">
    <source>
        <dbReference type="Proteomes" id="UP000011721"/>
    </source>
</evidence>
<keyword evidence="7 14" id="KW-0418">Kinase</keyword>
<dbReference type="Gene3D" id="3.30.70.560">
    <property type="entry name" value="7,8-Dihydro-6-hydroxymethylpterin-pyrophosphokinase HPPK"/>
    <property type="match status" value="1"/>
</dbReference>
<dbReference type="Proteomes" id="UP000011721">
    <property type="component" value="Chromosome"/>
</dbReference>
<evidence type="ECO:0000313" key="14">
    <source>
        <dbReference type="EMBL" id="AGF77255.1"/>
    </source>
</evidence>
<dbReference type="KEGG" id="dsf:UWK_00675"/>
<evidence type="ECO:0000256" key="3">
    <source>
        <dbReference type="ARBA" id="ARBA00013253"/>
    </source>
</evidence>
<dbReference type="PANTHER" id="PTHR43071:SF1">
    <property type="entry name" value="2-AMINO-4-HYDROXY-6-HYDROXYMETHYLDIHYDROPTERIDINE PYROPHOSPHOKINASE"/>
    <property type="match status" value="1"/>
</dbReference>
<dbReference type="OrthoDB" id="9808041at2"/>
<dbReference type="NCBIfam" id="TIGR01498">
    <property type="entry name" value="folK"/>
    <property type="match status" value="1"/>
</dbReference>